<comment type="caution">
    <text evidence="2">The sequence shown here is derived from an EMBL/GenBank/DDBJ whole genome shotgun (WGS) entry which is preliminary data.</text>
</comment>
<dbReference type="EMBL" id="BAAARV010000033">
    <property type="protein sequence ID" value="GAA2352775.1"/>
    <property type="molecule type" value="Genomic_DNA"/>
</dbReference>
<accession>A0ABN3GJ50</accession>
<dbReference type="Pfam" id="PF05076">
    <property type="entry name" value="SUFU"/>
    <property type="match status" value="1"/>
</dbReference>
<sequence length="142" mass="15038">MSGLVEHLERLLGPIAAESTGDETTPAGVQVVWFGPDRPYPGVTTLATLGLHRYHLGGADRSGLHQELLFHVAMADESAAVAGILFQVAGMMVERGSGLQRGQVLGPAGPLFGEGDLTALYVTAPLYLPEESEIFRAPGQTW</sequence>
<dbReference type="RefSeq" id="WP_344614304.1">
    <property type="nucleotide sequence ID" value="NZ_BAAARV010000033.1"/>
</dbReference>
<evidence type="ECO:0000313" key="2">
    <source>
        <dbReference type="EMBL" id="GAA2352775.1"/>
    </source>
</evidence>
<dbReference type="Proteomes" id="UP001501444">
    <property type="component" value="Unassembled WGS sequence"/>
</dbReference>
<feature type="domain" description="Suppressor of fused-like" evidence="1">
    <location>
        <begin position="28"/>
        <end position="133"/>
    </location>
</feature>
<evidence type="ECO:0000313" key="3">
    <source>
        <dbReference type="Proteomes" id="UP001501444"/>
    </source>
</evidence>
<keyword evidence="3" id="KW-1185">Reference proteome</keyword>
<reference evidence="3" key="1">
    <citation type="journal article" date="2019" name="Int. J. Syst. Evol. Microbiol.">
        <title>The Global Catalogue of Microorganisms (GCM) 10K type strain sequencing project: providing services to taxonomists for standard genome sequencing and annotation.</title>
        <authorList>
            <consortium name="The Broad Institute Genomics Platform"/>
            <consortium name="The Broad Institute Genome Sequencing Center for Infectious Disease"/>
            <person name="Wu L."/>
            <person name="Ma J."/>
        </authorList>
    </citation>
    <scope>NUCLEOTIDE SEQUENCE [LARGE SCALE GENOMIC DNA]</scope>
    <source>
        <strain evidence="3">JCM 3272</strain>
    </source>
</reference>
<organism evidence="2 3">
    <name type="scientific">Dactylosporangium salmoneum</name>
    <dbReference type="NCBI Taxonomy" id="53361"/>
    <lineage>
        <taxon>Bacteria</taxon>
        <taxon>Bacillati</taxon>
        <taxon>Actinomycetota</taxon>
        <taxon>Actinomycetes</taxon>
        <taxon>Micromonosporales</taxon>
        <taxon>Micromonosporaceae</taxon>
        <taxon>Dactylosporangium</taxon>
    </lineage>
</organism>
<evidence type="ECO:0000259" key="1">
    <source>
        <dbReference type="Pfam" id="PF05076"/>
    </source>
</evidence>
<name>A0ABN3GJ50_9ACTN</name>
<protein>
    <recommendedName>
        <fullName evidence="1">Suppressor of fused-like domain-containing protein</fullName>
    </recommendedName>
</protein>
<proteinExistence type="predicted"/>
<gene>
    <name evidence="2" type="ORF">GCM10010170_043720</name>
</gene>
<dbReference type="InterPro" id="IPR020941">
    <property type="entry name" value="SUFU-like_domain"/>
</dbReference>